<dbReference type="GO" id="GO:0022627">
    <property type="term" value="C:cytosolic small ribosomal subunit"/>
    <property type="evidence" value="ECO:0007669"/>
    <property type="project" value="TreeGrafter"/>
</dbReference>
<dbReference type="PANTHER" id="PTHR12650">
    <property type="entry name" value="40S RIBOSOMAL PROTEIN S30/UBIQUITIN-LIKE PROTEIN FUBI"/>
    <property type="match status" value="1"/>
</dbReference>
<evidence type="ECO:0000256" key="3">
    <source>
        <dbReference type="SAM" id="MobiDB-lite"/>
    </source>
</evidence>
<evidence type="ECO:0000313" key="5">
    <source>
        <dbReference type="Proteomes" id="UP000728185"/>
    </source>
</evidence>
<reference evidence="4" key="1">
    <citation type="submission" date="2019-05" db="EMBL/GenBank/DDBJ databases">
        <title>Annotation for the trematode Fasciolopsis buski.</title>
        <authorList>
            <person name="Choi Y.-J."/>
        </authorList>
    </citation>
    <scope>NUCLEOTIDE SEQUENCE</scope>
    <source>
        <strain evidence="4">HT</strain>
        <tissue evidence="4">Whole worm</tissue>
    </source>
</reference>
<keyword evidence="1 4" id="KW-0689">Ribosomal protein</keyword>
<keyword evidence="2" id="KW-0687">Ribonucleoprotein</keyword>
<dbReference type="GO" id="GO:0006412">
    <property type="term" value="P:translation"/>
    <property type="evidence" value="ECO:0007669"/>
    <property type="project" value="InterPro"/>
</dbReference>
<dbReference type="InterPro" id="IPR006846">
    <property type="entry name" value="Ribosomal_eS30"/>
</dbReference>
<evidence type="ECO:0000256" key="1">
    <source>
        <dbReference type="ARBA" id="ARBA00022980"/>
    </source>
</evidence>
<dbReference type="Pfam" id="PF04758">
    <property type="entry name" value="Ribosomal_S30"/>
    <property type="match status" value="1"/>
</dbReference>
<gene>
    <name evidence="4" type="ORF">FBUS_06947</name>
</gene>
<feature type="region of interest" description="Disordered" evidence="3">
    <location>
        <begin position="80"/>
        <end position="106"/>
    </location>
</feature>
<dbReference type="OrthoDB" id="199599at2759"/>
<organism evidence="4 5">
    <name type="scientific">Fasciolopsis buskii</name>
    <dbReference type="NCBI Taxonomy" id="27845"/>
    <lineage>
        <taxon>Eukaryota</taxon>
        <taxon>Metazoa</taxon>
        <taxon>Spiralia</taxon>
        <taxon>Lophotrochozoa</taxon>
        <taxon>Platyhelminthes</taxon>
        <taxon>Trematoda</taxon>
        <taxon>Digenea</taxon>
        <taxon>Plagiorchiida</taxon>
        <taxon>Echinostomata</taxon>
        <taxon>Echinostomatoidea</taxon>
        <taxon>Fasciolidae</taxon>
        <taxon>Fasciolopsis</taxon>
    </lineage>
</organism>
<evidence type="ECO:0000256" key="2">
    <source>
        <dbReference type="ARBA" id="ARBA00023274"/>
    </source>
</evidence>
<dbReference type="GO" id="GO:0003735">
    <property type="term" value="F:structural constituent of ribosome"/>
    <property type="evidence" value="ECO:0007669"/>
    <property type="project" value="InterPro"/>
</dbReference>
<dbReference type="PANTHER" id="PTHR12650:SF15">
    <property type="entry name" value="RIBOSOMAL PROTEIN S30, ISOFORM A"/>
    <property type="match status" value="1"/>
</dbReference>
<evidence type="ECO:0000313" key="4">
    <source>
        <dbReference type="EMBL" id="KAA0185048.1"/>
    </source>
</evidence>
<dbReference type="EMBL" id="LUCM01010744">
    <property type="protein sequence ID" value="KAA0185048.1"/>
    <property type="molecule type" value="Genomic_DNA"/>
</dbReference>
<proteinExistence type="predicted"/>
<accession>A0A8E0RL40</accession>
<comment type="caution">
    <text evidence="4">The sequence shown here is derived from an EMBL/GenBank/DDBJ whole genome shotgun (WGS) entry which is preliminary data.</text>
</comment>
<dbReference type="InterPro" id="IPR029071">
    <property type="entry name" value="Ubiquitin-like_domsf"/>
</dbReference>
<dbReference type="SUPFAM" id="SSF54236">
    <property type="entry name" value="Ubiquitin-like"/>
    <property type="match status" value="1"/>
</dbReference>
<feature type="compositionally biased region" description="Basic residues" evidence="3">
    <location>
        <begin position="95"/>
        <end position="106"/>
    </location>
</feature>
<sequence>MLFVKSFDTHVVDAALCPTGADLKIFLANNDNLPLGDLQLYNGPVMIDDHDLLGDLAPDTCVDVVVPILGGKVHGSLARAGKVRAQTPKVEKQEKKKKPRGRAKRRMQYNKRFVAVVQQVGGRRRGPNANVKA</sequence>
<name>A0A8E0RL40_9TREM</name>
<dbReference type="AlphaFoldDB" id="A0A8E0RL40"/>
<protein>
    <submittedName>
        <fullName evidence="4">40S ribosomal protein S30</fullName>
    </submittedName>
</protein>
<dbReference type="Proteomes" id="UP000728185">
    <property type="component" value="Unassembled WGS sequence"/>
</dbReference>
<keyword evidence="5" id="KW-1185">Reference proteome</keyword>